<reference evidence="1" key="1">
    <citation type="submission" date="2020-06" db="EMBL/GenBank/DDBJ databases">
        <title>WGS assembly of Ceratodon purpureus strain R40.</title>
        <authorList>
            <person name="Carey S.B."/>
            <person name="Jenkins J."/>
            <person name="Shu S."/>
            <person name="Lovell J.T."/>
            <person name="Sreedasyam A."/>
            <person name="Maumus F."/>
            <person name="Tiley G.P."/>
            <person name="Fernandez-Pozo N."/>
            <person name="Barry K."/>
            <person name="Chen C."/>
            <person name="Wang M."/>
            <person name="Lipzen A."/>
            <person name="Daum C."/>
            <person name="Saski C.A."/>
            <person name="Payton A.C."/>
            <person name="Mcbreen J.C."/>
            <person name="Conrad R.E."/>
            <person name="Kollar L.M."/>
            <person name="Olsson S."/>
            <person name="Huttunen S."/>
            <person name="Landis J.B."/>
            <person name="Wickett N.J."/>
            <person name="Johnson M.G."/>
            <person name="Rensing S.A."/>
            <person name="Grimwood J."/>
            <person name="Schmutz J."/>
            <person name="Mcdaniel S.F."/>
        </authorList>
    </citation>
    <scope>NUCLEOTIDE SEQUENCE</scope>
    <source>
        <strain evidence="1">R40</strain>
    </source>
</reference>
<sequence length="78" mass="9063">MKCTYLNQIMCSECGTNMNQFHLIHAPTYHYYITNSVNPFRPMGPEMDAVLHSGFCPPIRRHVIERFKPAMVSSTIRM</sequence>
<proteinExistence type="predicted"/>
<protein>
    <submittedName>
        <fullName evidence="1">Uncharacterized protein</fullName>
    </submittedName>
</protein>
<accession>A0A8T0HT17</accession>
<evidence type="ECO:0000313" key="1">
    <source>
        <dbReference type="EMBL" id="KAG0573901.1"/>
    </source>
</evidence>
<gene>
    <name evidence="1" type="ORF">KC19_VG219800</name>
</gene>
<dbReference type="AlphaFoldDB" id="A0A8T0HT17"/>
<dbReference type="Proteomes" id="UP000822688">
    <property type="component" value="Chromosome V"/>
</dbReference>
<name>A0A8T0HT17_CERPU</name>
<organism evidence="1 2">
    <name type="scientific">Ceratodon purpureus</name>
    <name type="common">Fire moss</name>
    <name type="synonym">Dicranum purpureum</name>
    <dbReference type="NCBI Taxonomy" id="3225"/>
    <lineage>
        <taxon>Eukaryota</taxon>
        <taxon>Viridiplantae</taxon>
        <taxon>Streptophyta</taxon>
        <taxon>Embryophyta</taxon>
        <taxon>Bryophyta</taxon>
        <taxon>Bryophytina</taxon>
        <taxon>Bryopsida</taxon>
        <taxon>Dicranidae</taxon>
        <taxon>Pseudoditrichales</taxon>
        <taxon>Ditrichaceae</taxon>
        <taxon>Ceratodon</taxon>
    </lineage>
</organism>
<keyword evidence="2" id="KW-1185">Reference proteome</keyword>
<comment type="caution">
    <text evidence="1">The sequence shown here is derived from an EMBL/GenBank/DDBJ whole genome shotgun (WGS) entry which is preliminary data.</text>
</comment>
<dbReference type="EMBL" id="CM026426">
    <property type="protein sequence ID" value="KAG0573901.1"/>
    <property type="molecule type" value="Genomic_DNA"/>
</dbReference>
<evidence type="ECO:0000313" key="2">
    <source>
        <dbReference type="Proteomes" id="UP000822688"/>
    </source>
</evidence>